<dbReference type="Proteomes" id="UP001369086">
    <property type="component" value="Unassembled WGS sequence"/>
</dbReference>
<dbReference type="InterPro" id="IPR011161">
    <property type="entry name" value="MHC_I-like_Ag-recog"/>
</dbReference>
<feature type="domain" description="Ig-like" evidence="6">
    <location>
        <begin position="217"/>
        <end position="307"/>
    </location>
</feature>
<evidence type="ECO:0000256" key="3">
    <source>
        <dbReference type="RuleBase" id="RU004439"/>
    </source>
</evidence>
<dbReference type="PRINTS" id="PR01638">
    <property type="entry name" value="MHCCLASSI"/>
</dbReference>
<dbReference type="SUPFAM" id="SSF54452">
    <property type="entry name" value="MHC antigen-recognition domain"/>
    <property type="match status" value="1"/>
</dbReference>
<reference evidence="7 8" key="1">
    <citation type="submission" date="2021-05" db="EMBL/GenBank/DDBJ databases">
        <authorList>
            <person name="Zahm M."/>
            <person name="Klopp C."/>
            <person name="Cabau C."/>
            <person name="Kuhl H."/>
            <person name="Suciu R."/>
            <person name="Ciorpac M."/>
            <person name="Holostenco D."/>
            <person name="Gessner J."/>
            <person name="Wuertz S."/>
            <person name="Hohne C."/>
            <person name="Stock M."/>
            <person name="Gislard M."/>
            <person name="Lluch J."/>
            <person name="Milhes M."/>
            <person name="Lampietro C."/>
            <person name="Lopez Roques C."/>
            <person name="Donnadieu C."/>
            <person name="Du K."/>
            <person name="Schartl M."/>
            <person name="Guiguen Y."/>
        </authorList>
    </citation>
    <scope>NUCLEOTIDE SEQUENCE [LARGE SCALE GENOMIC DNA]</scope>
    <source>
        <strain evidence="7">Hh-F2</strain>
        <tissue evidence="7">Blood</tissue>
    </source>
</reference>
<dbReference type="InterPro" id="IPR001039">
    <property type="entry name" value="MHC_I_a_a1/a2"/>
</dbReference>
<keyword evidence="5" id="KW-0732">Signal</keyword>
<dbReference type="SMART" id="SM00407">
    <property type="entry name" value="IGc1"/>
    <property type="match status" value="1"/>
</dbReference>
<dbReference type="Pfam" id="PF00129">
    <property type="entry name" value="MHC_I"/>
    <property type="match status" value="1"/>
</dbReference>
<dbReference type="PANTHER" id="PTHR16675:SF235">
    <property type="entry name" value="SHKT DOMAIN-CONTAINING PROTEIN"/>
    <property type="match status" value="1"/>
</dbReference>
<dbReference type="PANTHER" id="PTHR16675">
    <property type="entry name" value="MHC CLASS I-RELATED"/>
    <property type="match status" value="1"/>
</dbReference>
<protein>
    <submittedName>
        <fullName evidence="7">Major histocompatibility complex class I-related gene protein-like isoform X1</fullName>
    </submittedName>
</protein>
<keyword evidence="1" id="KW-0325">Glycoprotein</keyword>
<keyword evidence="4" id="KW-0812">Transmembrane</keyword>
<evidence type="ECO:0000256" key="4">
    <source>
        <dbReference type="SAM" id="Phobius"/>
    </source>
</evidence>
<dbReference type="InterPro" id="IPR003006">
    <property type="entry name" value="Ig/MHC_CS"/>
</dbReference>
<dbReference type="InterPro" id="IPR050208">
    <property type="entry name" value="MHC_class-I_related"/>
</dbReference>
<dbReference type="SUPFAM" id="SSF48726">
    <property type="entry name" value="Immunoglobulin"/>
    <property type="match status" value="1"/>
</dbReference>
<evidence type="ECO:0000256" key="2">
    <source>
        <dbReference type="ARBA" id="ARBA00023319"/>
    </source>
</evidence>
<gene>
    <name evidence="7" type="ORF">HHUSO_G22333</name>
</gene>
<organism evidence="7 8">
    <name type="scientific">Huso huso</name>
    <name type="common">Beluga</name>
    <name type="synonym">Acipenser huso</name>
    <dbReference type="NCBI Taxonomy" id="61971"/>
    <lineage>
        <taxon>Eukaryota</taxon>
        <taxon>Metazoa</taxon>
        <taxon>Chordata</taxon>
        <taxon>Craniata</taxon>
        <taxon>Vertebrata</taxon>
        <taxon>Euteleostomi</taxon>
        <taxon>Actinopterygii</taxon>
        <taxon>Chondrostei</taxon>
        <taxon>Acipenseriformes</taxon>
        <taxon>Acipenseridae</taxon>
        <taxon>Huso</taxon>
    </lineage>
</organism>
<comment type="caution">
    <text evidence="7">The sequence shown here is derived from an EMBL/GenBank/DDBJ whole genome shotgun (WGS) entry which is preliminary data.</text>
</comment>
<dbReference type="Pfam" id="PF07654">
    <property type="entry name" value="C1-set"/>
    <property type="match status" value="1"/>
</dbReference>
<keyword evidence="8" id="KW-1185">Reference proteome</keyword>
<accession>A0ABR0YXU3</accession>
<evidence type="ECO:0000256" key="5">
    <source>
        <dbReference type="SAM" id="SignalP"/>
    </source>
</evidence>
<feature type="transmembrane region" description="Helical" evidence="4">
    <location>
        <begin position="318"/>
        <end position="340"/>
    </location>
</feature>
<evidence type="ECO:0000256" key="1">
    <source>
        <dbReference type="ARBA" id="ARBA00023180"/>
    </source>
</evidence>
<dbReference type="EMBL" id="JAHFZB010000021">
    <property type="protein sequence ID" value="KAK6477399.1"/>
    <property type="molecule type" value="Genomic_DNA"/>
</dbReference>
<evidence type="ECO:0000313" key="8">
    <source>
        <dbReference type="Proteomes" id="UP001369086"/>
    </source>
</evidence>
<sequence length="384" mass="43354">MGRMASSRFVNFLMFLTHVQQLSQFSSLPCVRCCFCPIPGTNTMIWSFTKTTGETWHPEFFAVGMFNDVILASFNSNNLQPVSHYNWLEKAVSQKDWEESSLHAFNNEQLYKEKLETLMKCFNHSRGVHTFQRVAGCELDDDGTSRLIYEDAYDGNNLPSVNSQSDTCIANAQDPFFKQISEVIKAYFVNKHTAECLLYLERFLKHGKNTLKRRVRPKVRLFVKKATESAGSEVTCHVTGFYPRDVDVTWVRDRQDTLEEGVWVGEVLPNNDGTYQVRKTLTVSPEEQKKHRYTCQVDHASLKEKIEKEWEAGLHTGGIAGAVVSVLLLITVTITGVVIWNKKRAGGKDPEYSGVQITELTSSGNDSAGAAMGLTAEEMETQHI</sequence>
<dbReference type="CDD" id="cd21029">
    <property type="entry name" value="IgC1_CD1"/>
    <property type="match status" value="1"/>
</dbReference>
<dbReference type="Gene3D" id="2.60.40.10">
    <property type="entry name" value="Immunoglobulins"/>
    <property type="match status" value="1"/>
</dbReference>
<proteinExistence type="inferred from homology"/>
<dbReference type="PROSITE" id="PS00290">
    <property type="entry name" value="IG_MHC"/>
    <property type="match status" value="1"/>
</dbReference>
<name>A0ABR0YXU3_HUSHU</name>
<feature type="signal peptide" evidence="5">
    <location>
        <begin position="1"/>
        <end position="21"/>
    </location>
</feature>
<feature type="chain" id="PRO_5045437916" evidence="5">
    <location>
        <begin position="22"/>
        <end position="384"/>
    </location>
</feature>
<dbReference type="InterPro" id="IPR013783">
    <property type="entry name" value="Ig-like_fold"/>
</dbReference>
<dbReference type="InterPro" id="IPR003597">
    <property type="entry name" value="Ig_C1-set"/>
</dbReference>
<evidence type="ECO:0000259" key="6">
    <source>
        <dbReference type="PROSITE" id="PS50835"/>
    </source>
</evidence>
<dbReference type="InterPro" id="IPR011162">
    <property type="entry name" value="MHC_I/II-like_Ag-recog"/>
</dbReference>
<dbReference type="InterPro" id="IPR036179">
    <property type="entry name" value="Ig-like_dom_sf"/>
</dbReference>
<comment type="similarity">
    <text evidence="3">Belongs to the MHC class I family.</text>
</comment>
<keyword evidence="4" id="KW-1133">Transmembrane helix</keyword>
<dbReference type="PROSITE" id="PS50835">
    <property type="entry name" value="IG_LIKE"/>
    <property type="match status" value="1"/>
</dbReference>
<dbReference type="InterPro" id="IPR007110">
    <property type="entry name" value="Ig-like_dom"/>
</dbReference>
<evidence type="ECO:0000313" key="7">
    <source>
        <dbReference type="EMBL" id="KAK6477399.1"/>
    </source>
</evidence>
<keyword evidence="2" id="KW-0393">Immunoglobulin domain</keyword>
<keyword evidence="4" id="KW-0472">Membrane</keyword>
<dbReference type="InterPro" id="IPR037055">
    <property type="entry name" value="MHC_I-like_Ag-recog_sf"/>
</dbReference>
<dbReference type="Gene3D" id="3.30.500.10">
    <property type="entry name" value="MHC class I-like antigen recognition-like"/>
    <property type="match status" value="1"/>
</dbReference>